<evidence type="ECO:0000313" key="2">
    <source>
        <dbReference type="Proteomes" id="UP000309997"/>
    </source>
</evidence>
<evidence type="ECO:0000313" key="1">
    <source>
        <dbReference type="EMBL" id="KAL3577900.1"/>
    </source>
</evidence>
<reference evidence="1 2" key="1">
    <citation type="journal article" date="2024" name="Plant Biotechnol. J.">
        <title>Genome and CRISPR/Cas9 system of a widespread forest tree (Populus alba) in the world.</title>
        <authorList>
            <person name="Liu Y.J."/>
            <person name="Jiang P.F."/>
            <person name="Han X.M."/>
            <person name="Li X.Y."/>
            <person name="Wang H.M."/>
            <person name="Wang Y.J."/>
            <person name="Wang X.X."/>
            <person name="Zeng Q.Y."/>
        </authorList>
    </citation>
    <scope>NUCLEOTIDE SEQUENCE [LARGE SCALE GENOMIC DNA]</scope>
    <source>
        <strain evidence="2">cv. PAL-ZL1</strain>
    </source>
</reference>
<gene>
    <name evidence="1" type="ORF">D5086_019404</name>
</gene>
<dbReference type="Proteomes" id="UP000309997">
    <property type="component" value="Unassembled WGS sequence"/>
</dbReference>
<protein>
    <submittedName>
        <fullName evidence="1">Uncharacterized protein</fullName>
    </submittedName>
</protein>
<keyword evidence="2" id="KW-1185">Reference proteome</keyword>
<organism evidence="1 2">
    <name type="scientific">Populus alba</name>
    <name type="common">White poplar</name>
    <dbReference type="NCBI Taxonomy" id="43335"/>
    <lineage>
        <taxon>Eukaryota</taxon>
        <taxon>Viridiplantae</taxon>
        <taxon>Streptophyta</taxon>
        <taxon>Embryophyta</taxon>
        <taxon>Tracheophyta</taxon>
        <taxon>Spermatophyta</taxon>
        <taxon>Magnoliopsida</taxon>
        <taxon>eudicotyledons</taxon>
        <taxon>Gunneridae</taxon>
        <taxon>Pentapetalae</taxon>
        <taxon>rosids</taxon>
        <taxon>fabids</taxon>
        <taxon>Malpighiales</taxon>
        <taxon>Salicaceae</taxon>
        <taxon>Saliceae</taxon>
        <taxon>Populus</taxon>
    </lineage>
</organism>
<proteinExistence type="predicted"/>
<dbReference type="EMBL" id="RCHU02000010">
    <property type="protein sequence ID" value="KAL3577900.1"/>
    <property type="molecule type" value="Genomic_DNA"/>
</dbReference>
<sequence length="192" mass="21269">MNLWSLVLQFGYAATQDYRLQGLQLSGIDNDNTLQRDLSLKCPPRIAALQAKSSKRMASSLALKTLLEPRGYFASCATECEIELAKLGDGQATGKGCGILHVDFWQRFPFYGIDFGWGKPTWVTIPAGANKNVTTIMDTRDGEGVEAWVTLTEEDMAFFEGDRELLGQAASLDHKCPWTSSCPCLLFKYISK</sequence>
<comment type="caution">
    <text evidence="1">The sequence shown here is derived from an EMBL/GenBank/DDBJ whole genome shotgun (WGS) entry which is preliminary data.</text>
</comment>
<accession>A0ACC4BHQ8</accession>
<name>A0ACC4BHQ8_POPAL</name>